<evidence type="ECO:0000313" key="2">
    <source>
        <dbReference type="Proteomes" id="UP000708208"/>
    </source>
</evidence>
<feature type="non-terminal residue" evidence="1">
    <location>
        <position position="38"/>
    </location>
</feature>
<dbReference type="Proteomes" id="UP000708208">
    <property type="component" value="Unassembled WGS sequence"/>
</dbReference>
<keyword evidence="2" id="KW-1185">Reference proteome</keyword>
<protein>
    <submittedName>
        <fullName evidence="1">Uncharacterized protein</fullName>
    </submittedName>
</protein>
<proteinExistence type="predicted"/>
<reference evidence="1" key="1">
    <citation type="submission" date="2021-06" db="EMBL/GenBank/DDBJ databases">
        <authorList>
            <person name="Hodson N. C."/>
            <person name="Mongue J. A."/>
            <person name="Jaron S. K."/>
        </authorList>
    </citation>
    <scope>NUCLEOTIDE SEQUENCE</scope>
</reference>
<feature type="non-terminal residue" evidence="1">
    <location>
        <position position="1"/>
    </location>
</feature>
<dbReference type="AlphaFoldDB" id="A0A8J2K1R4"/>
<gene>
    <name evidence="1" type="ORF">AFUS01_LOCUS14991</name>
</gene>
<evidence type="ECO:0000313" key="1">
    <source>
        <dbReference type="EMBL" id="CAG7726061.1"/>
    </source>
</evidence>
<sequence length="38" mass="4340">VTLYFNLLIGYAVSDIQILKTKAETLQLYNKLSTIHTI</sequence>
<accession>A0A8J2K1R4</accession>
<dbReference type="EMBL" id="CAJVCH010130155">
    <property type="protein sequence ID" value="CAG7726061.1"/>
    <property type="molecule type" value="Genomic_DNA"/>
</dbReference>
<organism evidence="1 2">
    <name type="scientific">Allacma fusca</name>
    <dbReference type="NCBI Taxonomy" id="39272"/>
    <lineage>
        <taxon>Eukaryota</taxon>
        <taxon>Metazoa</taxon>
        <taxon>Ecdysozoa</taxon>
        <taxon>Arthropoda</taxon>
        <taxon>Hexapoda</taxon>
        <taxon>Collembola</taxon>
        <taxon>Symphypleona</taxon>
        <taxon>Sminthuridae</taxon>
        <taxon>Allacma</taxon>
    </lineage>
</organism>
<comment type="caution">
    <text evidence="1">The sequence shown here is derived from an EMBL/GenBank/DDBJ whole genome shotgun (WGS) entry which is preliminary data.</text>
</comment>
<name>A0A8J2K1R4_9HEXA</name>